<dbReference type="KEGG" id="smp:10801236"/>
<dbReference type="Gene3D" id="3.10.490.10">
    <property type="entry name" value="Gamma-glutamyl cyclotransferase-like"/>
    <property type="match status" value="1"/>
</dbReference>
<dbReference type="PANTHER" id="PTHR31544">
    <property type="entry name" value="AIG2-LIKE PROTEIN D"/>
    <property type="match status" value="1"/>
</dbReference>
<dbReference type="HOGENOM" id="CLU_093936_1_2_1"/>
<dbReference type="AlphaFoldDB" id="F7W4U8"/>
<accession>F7W4U8</accession>
<dbReference type="OMA" id="DPEPWQK"/>
<feature type="domain" description="Gamma-glutamylcyclotransferase AIG2-like" evidence="4">
    <location>
        <begin position="15"/>
        <end position="148"/>
    </location>
</feature>
<dbReference type="CDD" id="cd06661">
    <property type="entry name" value="GGCT_like"/>
    <property type="match status" value="1"/>
</dbReference>
<dbReference type="eggNOG" id="ENOG502S7T1">
    <property type="taxonomic scope" value="Eukaryota"/>
</dbReference>
<evidence type="ECO:0000313" key="5">
    <source>
        <dbReference type="EMBL" id="CCC12535.1"/>
    </source>
</evidence>
<dbReference type="PANTHER" id="PTHR31544:SF2">
    <property type="entry name" value="AIG2-LIKE PROTEIN D"/>
    <property type="match status" value="1"/>
</dbReference>
<dbReference type="EMBL" id="CABT02000028">
    <property type="protein sequence ID" value="CCC12535.1"/>
    <property type="molecule type" value="Genomic_DNA"/>
</dbReference>
<dbReference type="VEuPathDB" id="FungiDB:SMAC_08360"/>
<gene>
    <name evidence="5" type="ORF">SMAC_08360</name>
</gene>
<comment type="caution">
    <text evidence="5">The sequence shown here is derived from an EMBL/GenBank/DDBJ whole genome shotgun (WGS) entry which is preliminary data.</text>
</comment>
<evidence type="ECO:0000313" key="6">
    <source>
        <dbReference type="Proteomes" id="UP000001881"/>
    </source>
</evidence>
<dbReference type="InterPro" id="IPR009288">
    <property type="entry name" value="AIG2-like_dom"/>
</dbReference>
<keyword evidence="6" id="KW-1185">Reference proteome</keyword>
<organism evidence="5 6">
    <name type="scientific">Sordaria macrospora (strain ATCC MYA-333 / DSM 997 / K(L3346) / K-hell)</name>
    <dbReference type="NCBI Taxonomy" id="771870"/>
    <lineage>
        <taxon>Eukaryota</taxon>
        <taxon>Fungi</taxon>
        <taxon>Dikarya</taxon>
        <taxon>Ascomycota</taxon>
        <taxon>Pezizomycotina</taxon>
        <taxon>Sordariomycetes</taxon>
        <taxon>Sordariomycetidae</taxon>
        <taxon>Sordariales</taxon>
        <taxon>Sordariaceae</taxon>
        <taxon>Sordaria</taxon>
    </lineage>
</organism>
<dbReference type="GeneID" id="10801236"/>
<dbReference type="InParanoid" id="F7W4U8"/>
<dbReference type="Pfam" id="PF06094">
    <property type="entry name" value="GGACT"/>
    <property type="match status" value="1"/>
</dbReference>
<dbReference type="OrthoDB" id="1044435at2759"/>
<evidence type="ECO:0000256" key="2">
    <source>
        <dbReference type="ARBA" id="ARBA00022679"/>
    </source>
</evidence>
<reference evidence="5 6" key="1">
    <citation type="journal article" date="2010" name="PLoS Genet.">
        <title>De novo assembly of a 40 Mb eukaryotic genome from short sequence reads: Sordaria macrospora, a model organism for fungal morphogenesis.</title>
        <authorList>
            <person name="Nowrousian M."/>
            <person name="Stajich J."/>
            <person name="Chu M."/>
            <person name="Engh I."/>
            <person name="Espagne E."/>
            <person name="Halliday K."/>
            <person name="Kamerewerd J."/>
            <person name="Kempken F."/>
            <person name="Knab B."/>
            <person name="Kuo H.C."/>
            <person name="Osiewacz H.D."/>
            <person name="Poeggeler S."/>
            <person name="Read N."/>
            <person name="Seiler S."/>
            <person name="Smith K."/>
            <person name="Zickler D."/>
            <person name="Kueck U."/>
            <person name="Freitag M."/>
        </authorList>
    </citation>
    <scope>NUCLEOTIDE SEQUENCE [LARGE SCALE GENOMIC DNA]</scope>
    <source>
        <strain evidence="6">ATCC MYA-333 / DSM 997 / K(L3346) / K-hell</strain>
        <tissue evidence="5">Mycelium</tissue>
    </source>
</reference>
<dbReference type="SUPFAM" id="SSF110857">
    <property type="entry name" value="Gamma-glutamyl cyclotransferase-like"/>
    <property type="match status" value="1"/>
</dbReference>
<sequence>MTESAQSDDGVHCAFFYGTLMVPEVFYTVCYNTKTVPDAIAAQHTFTPAILPGYCRRRIKWADYPGITEDADHTVLGIFATGLTRANMGKLDHFEGAEYERRTVKVKLLEKVGDVKTGEGNVEAAGGEREAEVYVFMPTQHLEEKEWDLEEFRKEKLKLWTRADLIFADCDPDKPATLASAV</sequence>
<proteinExistence type="inferred from homology"/>
<evidence type="ECO:0000256" key="3">
    <source>
        <dbReference type="ARBA" id="ARBA00030602"/>
    </source>
</evidence>
<dbReference type="Proteomes" id="UP000001881">
    <property type="component" value="Unassembled WGS sequence"/>
</dbReference>
<evidence type="ECO:0000259" key="4">
    <source>
        <dbReference type="Pfam" id="PF06094"/>
    </source>
</evidence>
<protein>
    <recommendedName>
        <fullName evidence="3">Putative gamma-glutamylcyclotransferase</fullName>
    </recommendedName>
</protein>
<dbReference type="InterPro" id="IPR013024">
    <property type="entry name" value="GGCT-like"/>
</dbReference>
<name>F7W4U8_SORMK</name>
<evidence type="ECO:0000256" key="1">
    <source>
        <dbReference type="ARBA" id="ARBA00008861"/>
    </source>
</evidence>
<keyword evidence="2" id="KW-0808">Transferase</keyword>
<dbReference type="InterPro" id="IPR036568">
    <property type="entry name" value="GGCT-like_sf"/>
</dbReference>
<dbReference type="InterPro" id="IPR045038">
    <property type="entry name" value="AIG2-like"/>
</dbReference>
<comment type="similarity">
    <text evidence="1">Belongs to the gamma-glutamylcyclotransferase family.</text>
</comment>
<dbReference type="GO" id="GO:0016740">
    <property type="term" value="F:transferase activity"/>
    <property type="evidence" value="ECO:0007669"/>
    <property type="project" value="UniProtKB-KW"/>
</dbReference>